<evidence type="ECO:0000313" key="5">
    <source>
        <dbReference type="EMBL" id="MDW5596591.1"/>
    </source>
</evidence>
<dbReference type="InterPro" id="IPR036683">
    <property type="entry name" value="CO_DH_flav_C_dom_sf"/>
</dbReference>
<keyword evidence="3" id="KW-0560">Oxidoreductase</keyword>
<dbReference type="InterPro" id="IPR051312">
    <property type="entry name" value="Diverse_Substr_Oxidored"/>
</dbReference>
<dbReference type="InterPro" id="IPR005107">
    <property type="entry name" value="CO_DH_flav_C"/>
</dbReference>
<evidence type="ECO:0000313" key="6">
    <source>
        <dbReference type="Proteomes" id="UP001284601"/>
    </source>
</evidence>
<proteinExistence type="predicted"/>
<evidence type="ECO:0000256" key="2">
    <source>
        <dbReference type="ARBA" id="ARBA00022827"/>
    </source>
</evidence>
<dbReference type="InterPro" id="IPR002346">
    <property type="entry name" value="Mopterin_DH_FAD-bd"/>
</dbReference>
<dbReference type="EMBL" id="JAWSTH010000060">
    <property type="protein sequence ID" value="MDW5596591.1"/>
    <property type="molecule type" value="Genomic_DNA"/>
</dbReference>
<dbReference type="PANTHER" id="PTHR42659">
    <property type="entry name" value="XANTHINE DEHYDROGENASE SUBUNIT C-RELATED"/>
    <property type="match status" value="1"/>
</dbReference>
<dbReference type="InterPro" id="IPR016166">
    <property type="entry name" value="FAD-bd_PCMH"/>
</dbReference>
<evidence type="ECO:0000256" key="3">
    <source>
        <dbReference type="ARBA" id="ARBA00023002"/>
    </source>
</evidence>
<keyword evidence="6" id="KW-1185">Reference proteome</keyword>
<dbReference type="InterPro" id="IPR016169">
    <property type="entry name" value="FAD-bd_PCMH_sub2"/>
</dbReference>
<dbReference type="SMART" id="SM01092">
    <property type="entry name" value="CO_deh_flav_C"/>
    <property type="match status" value="1"/>
</dbReference>
<dbReference type="Proteomes" id="UP001284601">
    <property type="component" value="Unassembled WGS sequence"/>
</dbReference>
<feature type="domain" description="FAD-binding PCMH-type" evidence="4">
    <location>
        <begin position="1"/>
        <end position="180"/>
    </location>
</feature>
<dbReference type="Gene3D" id="3.30.43.10">
    <property type="entry name" value="Uridine Diphospho-n-acetylenolpyruvylglucosamine Reductase, domain 2"/>
    <property type="match status" value="1"/>
</dbReference>
<dbReference type="Pfam" id="PF00941">
    <property type="entry name" value="FAD_binding_5"/>
    <property type="match status" value="1"/>
</dbReference>
<name>A0ABU4HTH9_9ACTN</name>
<accession>A0ABU4HTH9</accession>
<dbReference type="InterPro" id="IPR036318">
    <property type="entry name" value="FAD-bd_PCMH-like_sf"/>
</dbReference>
<evidence type="ECO:0000259" key="4">
    <source>
        <dbReference type="PROSITE" id="PS51387"/>
    </source>
</evidence>
<evidence type="ECO:0000256" key="1">
    <source>
        <dbReference type="ARBA" id="ARBA00022630"/>
    </source>
</evidence>
<sequence length="262" mass="27442">MTLPPFEYARPHALDEAAALLATDGARALAGGQSLVPALAARQPGGPRPRLLVDLARLPGLDTIALDPDGRLRIGALVRQRAAERSPLVARHAPLLAQALAQVGHPSTRNRGTVVGSLAHAEPAAEVPAVAVALGGVAVIAGPAGARRELPVTDLLQGPQRLALDPGELIAELLLDPLVPGERQAWLEFAPRRFDLPLVGVAARVVPGREPRLTLAGVAPTPMSVTQHPAEGCDMTLLEGLDPHRTRIARTLTRRALEACGR</sequence>
<organism evidence="5 6">
    <name type="scientific">Conexibacter stalactiti</name>
    <dbReference type="NCBI Taxonomy" id="1940611"/>
    <lineage>
        <taxon>Bacteria</taxon>
        <taxon>Bacillati</taxon>
        <taxon>Actinomycetota</taxon>
        <taxon>Thermoleophilia</taxon>
        <taxon>Solirubrobacterales</taxon>
        <taxon>Conexibacteraceae</taxon>
        <taxon>Conexibacter</taxon>
    </lineage>
</organism>
<reference evidence="5 6" key="2">
    <citation type="submission" date="2023-10" db="EMBL/GenBank/DDBJ databases">
        <authorList>
            <person name="Han X.F."/>
        </authorList>
    </citation>
    <scope>NUCLEOTIDE SEQUENCE [LARGE SCALE GENOMIC DNA]</scope>
    <source>
        <strain evidence="5 6">KCTC 39840</strain>
    </source>
</reference>
<keyword evidence="1" id="KW-0285">Flavoprotein</keyword>
<dbReference type="RefSeq" id="WP_318599027.1">
    <property type="nucleotide sequence ID" value="NZ_JAWSTH010000060.1"/>
</dbReference>
<dbReference type="SUPFAM" id="SSF56176">
    <property type="entry name" value="FAD-binding/transporter-associated domain-like"/>
    <property type="match status" value="1"/>
</dbReference>
<gene>
    <name evidence="5" type="ORF">R7226_19750</name>
</gene>
<comment type="caution">
    <text evidence="5">The sequence shown here is derived from an EMBL/GenBank/DDBJ whole genome shotgun (WGS) entry which is preliminary data.</text>
</comment>
<dbReference type="InterPro" id="IPR016167">
    <property type="entry name" value="FAD-bd_PCMH_sub1"/>
</dbReference>
<keyword evidence="2" id="KW-0274">FAD</keyword>
<protein>
    <submittedName>
        <fullName evidence="5">FAD binding domain-containing protein</fullName>
    </submittedName>
</protein>
<dbReference type="PANTHER" id="PTHR42659:SF2">
    <property type="entry name" value="XANTHINE DEHYDROGENASE SUBUNIT C-RELATED"/>
    <property type="match status" value="1"/>
</dbReference>
<dbReference type="Gene3D" id="3.30.465.10">
    <property type="match status" value="1"/>
</dbReference>
<dbReference type="SUPFAM" id="SSF55447">
    <property type="entry name" value="CO dehydrogenase flavoprotein C-terminal domain-like"/>
    <property type="match status" value="1"/>
</dbReference>
<dbReference type="PROSITE" id="PS51387">
    <property type="entry name" value="FAD_PCMH"/>
    <property type="match status" value="1"/>
</dbReference>
<reference evidence="6" key="1">
    <citation type="submission" date="2023-07" db="EMBL/GenBank/DDBJ databases">
        <title>Conexibacter stalactiti sp. nov., isolated from stalactites in a lava cave and emended description of the genus Conexibacter.</title>
        <authorList>
            <person name="Lee S.D."/>
        </authorList>
    </citation>
    <scope>NUCLEOTIDE SEQUENCE [LARGE SCALE GENOMIC DNA]</scope>
    <source>
        <strain evidence="6">KCTC 39840</strain>
    </source>
</reference>